<gene>
    <name evidence="3" type="ORF">BaRGS_00028296</name>
</gene>
<feature type="coiled-coil region" evidence="1">
    <location>
        <begin position="197"/>
        <end position="224"/>
    </location>
</feature>
<comment type="caution">
    <text evidence="3">The sequence shown here is derived from an EMBL/GenBank/DDBJ whole genome shotgun (WGS) entry which is preliminary data.</text>
</comment>
<evidence type="ECO:0000313" key="4">
    <source>
        <dbReference type="Proteomes" id="UP001519460"/>
    </source>
</evidence>
<sequence length="275" mass="31629">MEPRIVNEILKRNEQFLRRHLVLSKTVLDKLHNQGLITDIIRRKILMYPAHKQVPLLLESLQNRGLPSLRKFLEVLRDTGHRYLADTILDTEAIPVSDVRPDTTYARKSARDYSVPLRQTHTVHSPVRGRDGGAGGVVSLAHLFRMRQDREAEPRGEIVPRTLLADPVAVGEDIPATLYSLGQVRLGTVFTHQQKDNEQALVVLRQEEMAIKQLMEQNARDQQKVRRKQYAIDDMNKRLKDINARASDMYEPAPHPNIGRYRLAQLNQIPWSVDH</sequence>
<keyword evidence="4" id="KW-1185">Reference proteome</keyword>
<dbReference type="EMBL" id="JACVVK020000281">
    <property type="protein sequence ID" value="KAK7480479.1"/>
    <property type="molecule type" value="Genomic_DNA"/>
</dbReference>
<dbReference type="Proteomes" id="UP001519460">
    <property type="component" value="Unassembled WGS sequence"/>
</dbReference>
<keyword evidence="1" id="KW-0175">Coiled coil</keyword>
<dbReference type="Gene3D" id="1.10.533.10">
    <property type="entry name" value="Death Domain, Fas"/>
    <property type="match status" value="1"/>
</dbReference>
<dbReference type="InterPro" id="IPR001315">
    <property type="entry name" value="CARD"/>
</dbReference>
<dbReference type="PROSITE" id="PS50209">
    <property type="entry name" value="CARD"/>
    <property type="match status" value="1"/>
</dbReference>
<evidence type="ECO:0000259" key="2">
    <source>
        <dbReference type="PROSITE" id="PS50209"/>
    </source>
</evidence>
<proteinExistence type="predicted"/>
<feature type="domain" description="CARD" evidence="2">
    <location>
        <begin position="2"/>
        <end position="91"/>
    </location>
</feature>
<dbReference type="SUPFAM" id="SSF47986">
    <property type="entry name" value="DEATH domain"/>
    <property type="match status" value="1"/>
</dbReference>
<evidence type="ECO:0000256" key="1">
    <source>
        <dbReference type="SAM" id="Coils"/>
    </source>
</evidence>
<accession>A0ABD0K0F9</accession>
<protein>
    <recommendedName>
        <fullName evidence="2">CARD domain-containing protein</fullName>
    </recommendedName>
</protein>
<dbReference type="InterPro" id="IPR011029">
    <property type="entry name" value="DEATH-like_dom_sf"/>
</dbReference>
<reference evidence="3 4" key="1">
    <citation type="journal article" date="2023" name="Sci. Data">
        <title>Genome assembly of the Korean intertidal mud-creeper Batillaria attramentaria.</title>
        <authorList>
            <person name="Patra A.K."/>
            <person name="Ho P.T."/>
            <person name="Jun S."/>
            <person name="Lee S.J."/>
            <person name="Kim Y."/>
            <person name="Won Y.J."/>
        </authorList>
    </citation>
    <scope>NUCLEOTIDE SEQUENCE [LARGE SCALE GENOMIC DNA]</scope>
    <source>
        <strain evidence="3">Wonlab-2016</strain>
    </source>
</reference>
<name>A0ABD0K0F9_9CAEN</name>
<organism evidence="3 4">
    <name type="scientific">Batillaria attramentaria</name>
    <dbReference type="NCBI Taxonomy" id="370345"/>
    <lineage>
        <taxon>Eukaryota</taxon>
        <taxon>Metazoa</taxon>
        <taxon>Spiralia</taxon>
        <taxon>Lophotrochozoa</taxon>
        <taxon>Mollusca</taxon>
        <taxon>Gastropoda</taxon>
        <taxon>Caenogastropoda</taxon>
        <taxon>Sorbeoconcha</taxon>
        <taxon>Cerithioidea</taxon>
        <taxon>Batillariidae</taxon>
        <taxon>Batillaria</taxon>
    </lineage>
</organism>
<evidence type="ECO:0000313" key="3">
    <source>
        <dbReference type="EMBL" id="KAK7480479.1"/>
    </source>
</evidence>
<dbReference type="AlphaFoldDB" id="A0ABD0K0F9"/>